<dbReference type="GO" id="GO:0016783">
    <property type="term" value="F:sulfurtransferase activity"/>
    <property type="evidence" value="ECO:0007669"/>
    <property type="project" value="TreeGrafter"/>
</dbReference>
<dbReference type="GO" id="GO:0032447">
    <property type="term" value="P:protein urmylation"/>
    <property type="evidence" value="ECO:0007669"/>
    <property type="project" value="UniProtKB-UniRule"/>
</dbReference>
<dbReference type="AlphaFoldDB" id="A0A6J1DEW9"/>
<dbReference type="InterPro" id="IPR019407">
    <property type="entry name" value="CTU2"/>
</dbReference>
<sequence length="475" mass="51972">MACNSSTCQSNCYRNQDDEETLEQHSPPANKAEAAAAMESCPVDTNGDGNTHLCFKCKSNERMSSSGVGDDGRFCSGCFRSNLFAKFRLAVTSNAMISPSDKVLVAFSGGPCSRVALQFVHELQVKAHKNFEASRDRSLQVFGVGVAYIDETSACSIPSHEMDSAIETIQSVVSNLRPPSKELHIVQIESVYSSNLGDRREKLKKLLDTVNDVTGKEDLLSHLRMLSLQKIATENGYNRLLVGTCTSRIARHVISSTVKGQGYSLPADIQYVDARWEVPVALPLRDCIAQELHMLCCVDGLKTVELAKNSFSGINGLVSSFVALLQEENPSRESTIVRTAGKLTPFNFSRIPDLDESNNVPLATKRRQKRNNVKHVNSISSESFCAVCNSPLNISDVQTLRSCETSPETANILSGTWCSSCQFQILPKDSTSQELFLSLLPPSMVARAIHGSTGNSNSLREQIQEFLLSDDEAES</sequence>
<dbReference type="GO" id="GO:0002143">
    <property type="term" value="P:tRNA wobble position uridine thiolation"/>
    <property type="evidence" value="ECO:0007669"/>
    <property type="project" value="TreeGrafter"/>
</dbReference>
<evidence type="ECO:0000313" key="4">
    <source>
        <dbReference type="Proteomes" id="UP000504603"/>
    </source>
</evidence>
<reference evidence="5" key="1">
    <citation type="submission" date="2025-08" db="UniProtKB">
        <authorList>
            <consortium name="RefSeq"/>
        </authorList>
    </citation>
    <scope>IDENTIFICATION</scope>
    <source>
        <strain evidence="5">OHB3-1</strain>
    </source>
</reference>
<dbReference type="Pfam" id="PF10288">
    <property type="entry name" value="CTU2"/>
    <property type="match status" value="1"/>
</dbReference>
<dbReference type="KEGG" id="mcha:111019863"/>
<keyword evidence="2 3" id="KW-0819">tRNA processing</keyword>
<keyword evidence="4" id="KW-1185">Reference proteome</keyword>
<accession>A0A6J1DEW9</accession>
<dbReference type="Gene3D" id="3.40.50.620">
    <property type="entry name" value="HUPs"/>
    <property type="match status" value="1"/>
</dbReference>
<evidence type="ECO:0000313" key="5">
    <source>
        <dbReference type="RefSeq" id="XP_022152059.1"/>
    </source>
</evidence>
<dbReference type="SUPFAM" id="SSF52402">
    <property type="entry name" value="Adenine nucleotide alpha hydrolases-like"/>
    <property type="match status" value="1"/>
</dbReference>
<keyword evidence="1 3" id="KW-0963">Cytoplasm</keyword>
<evidence type="ECO:0000256" key="3">
    <source>
        <dbReference type="HAMAP-Rule" id="MF_03054"/>
    </source>
</evidence>
<dbReference type="GO" id="GO:0016779">
    <property type="term" value="F:nucleotidyltransferase activity"/>
    <property type="evidence" value="ECO:0007669"/>
    <property type="project" value="UniProtKB-UniRule"/>
</dbReference>
<evidence type="ECO:0000256" key="1">
    <source>
        <dbReference type="ARBA" id="ARBA00022490"/>
    </source>
</evidence>
<dbReference type="RefSeq" id="XP_022152059.1">
    <property type="nucleotide sequence ID" value="XM_022296367.1"/>
</dbReference>
<gene>
    <name evidence="5" type="primary">LOC111019863</name>
</gene>
<evidence type="ECO:0000256" key="2">
    <source>
        <dbReference type="ARBA" id="ARBA00022694"/>
    </source>
</evidence>
<dbReference type="InterPro" id="IPR014729">
    <property type="entry name" value="Rossmann-like_a/b/a_fold"/>
</dbReference>
<dbReference type="GO" id="GO:0000049">
    <property type="term" value="F:tRNA binding"/>
    <property type="evidence" value="ECO:0007669"/>
    <property type="project" value="InterPro"/>
</dbReference>
<dbReference type="PANTHER" id="PTHR20882:SF14">
    <property type="entry name" value="CYTOPLASMIC TRNA 2-THIOLATION PROTEIN 2"/>
    <property type="match status" value="1"/>
</dbReference>
<organism evidence="4 5">
    <name type="scientific">Momordica charantia</name>
    <name type="common">Bitter gourd</name>
    <name type="synonym">Balsam pear</name>
    <dbReference type="NCBI Taxonomy" id="3673"/>
    <lineage>
        <taxon>Eukaryota</taxon>
        <taxon>Viridiplantae</taxon>
        <taxon>Streptophyta</taxon>
        <taxon>Embryophyta</taxon>
        <taxon>Tracheophyta</taxon>
        <taxon>Spermatophyta</taxon>
        <taxon>Magnoliopsida</taxon>
        <taxon>eudicotyledons</taxon>
        <taxon>Gunneridae</taxon>
        <taxon>Pentapetalae</taxon>
        <taxon>rosids</taxon>
        <taxon>fabids</taxon>
        <taxon>Cucurbitales</taxon>
        <taxon>Cucurbitaceae</taxon>
        <taxon>Momordiceae</taxon>
        <taxon>Momordica</taxon>
    </lineage>
</organism>
<comment type="pathway">
    <text evidence="3">tRNA modification; 5-methoxycarbonylmethyl-2-thiouridine-tRNA biosynthesis.</text>
</comment>
<dbReference type="GO" id="GO:0005829">
    <property type="term" value="C:cytosol"/>
    <property type="evidence" value="ECO:0007669"/>
    <property type="project" value="TreeGrafter"/>
</dbReference>
<comment type="subcellular location">
    <subcellularLocation>
        <location evidence="3">Cytoplasm</location>
    </subcellularLocation>
</comment>
<dbReference type="GeneID" id="111019863"/>
<dbReference type="UniPathway" id="UPA00988"/>
<comment type="similarity">
    <text evidence="3">Belongs to the CTU2/NCS2 family.</text>
</comment>
<name>A0A6J1DEW9_MOMCH</name>
<comment type="function">
    <text evidence="3">Plays a central role in 2-thiolation of mcm(5)S(2)U at tRNA wobble positions of tRNA(Lys), tRNA(Glu) and tRNA(Gln). May act by forming a heterodimer with NCS6/CTU1 that ligates sulfur from thiocarboxylated URM1 onto the uridine of tRNAs at wobble position.</text>
</comment>
<dbReference type="HAMAP" id="MF_03054">
    <property type="entry name" value="CTU2"/>
    <property type="match status" value="1"/>
</dbReference>
<dbReference type="PANTHER" id="PTHR20882">
    <property type="entry name" value="CYTOPLASMIC TRNA 2-THIOLATION PROTEIN 2"/>
    <property type="match status" value="1"/>
</dbReference>
<dbReference type="Proteomes" id="UP000504603">
    <property type="component" value="Unplaced"/>
</dbReference>
<protein>
    <recommendedName>
        <fullName evidence="3">Cytoplasmic tRNA 2-thiolation protein 2</fullName>
    </recommendedName>
</protein>
<proteinExistence type="inferred from homology"/>
<dbReference type="OrthoDB" id="25129at2759"/>